<dbReference type="EMBL" id="BMVG01000003">
    <property type="protein sequence ID" value="GHE01473.1"/>
    <property type="molecule type" value="Genomic_DNA"/>
</dbReference>
<dbReference type="Gene3D" id="1.20.120.450">
    <property type="entry name" value="dinb family like domain"/>
    <property type="match status" value="1"/>
</dbReference>
<dbReference type="NCBIfam" id="TIGR03086">
    <property type="entry name" value="TIGR03086 family metal-binding protein"/>
    <property type="match status" value="1"/>
</dbReference>
<accession>A0A919D1I2</accession>
<evidence type="ECO:0000259" key="1">
    <source>
        <dbReference type="Pfam" id="PF11716"/>
    </source>
</evidence>
<gene>
    <name evidence="2" type="ORF">GCM10010339_20820</name>
</gene>
<reference evidence="2" key="1">
    <citation type="journal article" date="2014" name="Int. J. Syst. Evol. Microbiol.">
        <title>Complete genome sequence of Corynebacterium casei LMG S-19264T (=DSM 44701T), isolated from a smear-ripened cheese.</title>
        <authorList>
            <consortium name="US DOE Joint Genome Institute (JGI-PGF)"/>
            <person name="Walter F."/>
            <person name="Albersmeier A."/>
            <person name="Kalinowski J."/>
            <person name="Ruckert C."/>
        </authorList>
    </citation>
    <scope>NUCLEOTIDE SEQUENCE</scope>
    <source>
        <strain evidence="2">JCM 4714</strain>
    </source>
</reference>
<dbReference type="NCBIfam" id="TIGR03083">
    <property type="entry name" value="maleylpyruvate isomerase family mycothiol-dependent enzyme"/>
    <property type="match status" value="1"/>
</dbReference>
<reference evidence="2" key="2">
    <citation type="submission" date="2020-09" db="EMBL/GenBank/DDBJ databases">
        <authorList>
            <person name="Sun Q."/>
            <person name="Ohkuma M."/>
        </authorList>
    </citation>
    <scope>NUCLEOTIDE SEQUENCE</scope>
    <source>
        <strain evidence="2">JCM 4714</strain>
    </source>
</reference>
<dbReference type="InterPro" id="IPR017517">
    <property type="entry name" value="Maleyloyr_isom"/>
</dbReference>
<dbReference type="AlphaFoldDB" id="A0A919D1I2"/>
<dbReference type="InterPro" id="IPR024344">
    <property type="entry name" value="MDMPI_metal-binding"/>
</dbReference>
<evidence type="ECO:0000313" key="3">
    <source>
        <dbReference type="Proteomes" id="UP000655443"/>
    </source>
</evidence>
<dbReference type="SUPFAM" id="SSF109854">
    <property type="entry name" value="DinB/YfiT-like putative metalloenzymes"/>
    <property type="match status" value="1"/>
</dbReference>
<protein>
    <submittedName>
        <fullName evidence="2">TIGR03086 family protein</fullName>
    </submittedName>
</protein>
<comment type="caution">
    <text evidence="2">The sequence shown here is derived from an EMBL/GenBank/DDBJ whole genome shotgun (WGS) entry which is preliminary data.</text>
</comment>
<dbReference type="GO" id="GO:0046872">
    <property type="term" value="F:metal ion binding"/>
    <property type="evidence" value="ECO:0007669"/>
    <property type="project" value="InterPro"/>
</dbReference>
<evidence type="ECO:0000313" key="2">
    <source>
        <dbReference type="EMBL" id="GHE01473.1"/>
    </source>
</evidence>
<name>A0A919D1I2_9ACTN</name>
<dbReference type="InterPro" id="IPR017520">
    <property type="entry name" value="CHP03086"/>
</dbReference>
<dbReference type="Proteomes" id="UP000655443">
    <property type="component" value="Unassembled WGS sequence"/>
</dbReference>
<feature type="domain" description="Mycothiol-dependent maleylpyruvate isomerase metal-binding" evidence="1">
    <location>
        <begin position="21"/>
        <end position="140"/>
    </location>
</feature>
<dbReference type="Pfam" id="PF11716">
    <property type="entry name" value="MDMPI_N"/>
    <property type="match status" value="1"/>
</dbReference>
<dbReference type="InterPro" id="IPR034660">
    <property type="entry name" value="DinB/YfiT-like"/>
</dbReference>
<sequence length="211" mass="22630">MFYAEAMTVTGADFVELDRIAVEEAVRVVDLATAADWARDTPCAGWTLRRLVAHMSAQHVGFAAAARGAGREPEYWREPEDMSEPARTHRSAAAAVLSAFAEPGATEREFTLPELGGGFPGGQAVGFHFVDYVVHAWDVAATLGSAVELPQQVRVAALAVARQVPTDPARRGPGSAFAPVLEVPVGSGPLEEALYLLGRDPGRWPARRRTR</sequence>
<proteinExistence type="predicted"/>
<keyword evidence="3" id="KW-1185">Reference proteome</keyword>
<organism evidence="2 3">
    <name type="scientific">Streptomyces alanosinicus</name>
    <dbReference type="NCBI Taxonomy" id="68171"/>
    <lineage>
        <taxon>Bacteria</taxon>
        <taxon>Bacillati</taxon>
        <taxon>Actinomycetota</taxon>
        <taxon>Actinomycetes</taxon>
        <taxon>Kitasatosporales</taxon>
        <taxon>Streptomycetaceae</taxon>
        <taxon>Streptomyces</taxon>
    </lineage>
</organism>